<accession>A0A223HH68</accession>
<sequence length="106" mass="11947">MNDTEKPKVVFLSYNGLNRPVMVRGVPLMLFLSVGFLAVFGGFGCMFMWGISGLIFPALCFLFLFIVRIICENDPNALSVMNLQLKGYFLKVMHRDSIIGFSSVER</sequence>
<evidence type="ECO:0000256" key="4">
    <source>
        <dbReference type="ARBA" id="ARBA00023136"/>
    </source>
</evidence>
<accession>A0A6M6V3A5</accession>
<keyword evidence="2 5" id="KW-0812">Transmembrane</keyword>
<dbReference type="AlphaFoldDB" id="A0A223HH68"/>
<reference evidence="6" key="1">
    <citation type="submission" date="2017-08" db="EMBL/GenBank/DDBJ databases">
        <authorList>
            <person name="de Groot N.N."/>
        </authorList>
    </citation>
    <scope>NUCLEOTIDE SEQUENCE</scope>
    <source>
        <strain evidence="6">FRIK2069</strain>
        <plasmid evidence="6">p35K</plasmid>
    </source>
</reference>
<evidence type="ECO:0000256" key="2">
    <source>
        <dbReference type="ARBA" id="ARBA00022692"/>
    </source>
</evidence>
<dbReference type="EMBL" id="CP022728">
    <property type="protein sequence ID" value="AST49274.1"/>
    <property type="molecule type" value="Genomic_DNA"/>
</dbReference>
<keyword evidence="3 5" id="KW-1133">Transmembrane helix</keyword>
<keyword evidence="4 5" id="KW-0472">Membrane</keyword>
<keyword evidence="6" id="KW-0614">Plasmid</keyword>
<feature type="transmembrane region" description="Helical" evidence="5">
    <location>
        <begin position="46"/>
        <end position="71"/>
    </location>
</feature>
<gene>
    <name evidence="6" type="ORF">A8V30_32375</name>
</gene>
<name>A0A223HH68_ECO57</name>
<evidence type="ECO:0000256" key="3">
    <source>
        <dbReference type="ARBA" id="ARBA00022989"/>
    </source>
</evidence>
<dbReference type="InterPro" id="IPR007792">
    <property type="entry name" value="T4SS_VirB3/TrbD/AvhB"/>
</dbReference>
<comment type="subcellular location">
    <subcellularLocation>
        <location evidence="1">Membrane</location>
    </subcellularLocation>
</comment>
<evidence type="ECO:0000256" key="1">
    <source>
        <dbReference type="ARBA" id="ARBA00004370"/>
    </source>
</evidence>
<organism evidence="6">
    <name type="scientific">Escherichia coli O157:H7</name>
    <dbReference type="NCBI Taxonomy" id="83334"/>
    <lineage>
        <taxon>Bacteria</taxon>
        <taxon>Pseudomonadati</taxon>
        <taxon>Pseudomonadota</taxon>
        <taxon>Gammaproteobacteria</taxon>
        <taxon>Enterobacterales</taxon>
        <taxon>Enterobacteriaceae</taxon>
        <taxon>Escherichia</taxon>
    </lineage>
</organism>
<evidence type="ECO:0000256" key="5">
    <source>
        <dbReference type="SAM" id="Phobius"/>
    </source>
</evidence>
<geneLocation type="plasmid" evidence="6">
    <name>p35K</name>
</geneLocation>
<dbReference type="RefSeq" id="WP_001000143.1">
    <property type="nucleotide sequence ID" value="NZ_BLZJ01000108.1"/>
</dbReference>
<evidence type="ECO:0000313" key="6">
    <source>
        <dbReference type="EMBL" id="AST49274.1"/>
    </source>
</evidence>
<proteinExistence type="predicted"/>
<protein>
    <submittedName>
        <fullName evidence="6">Conjugal transfer protein TraD</fullName>
    </submittedName>
</protein>
<feature type="transmembrane region" description="Helical" evidence="5">
    <location>
        <begin position="21"/>
        <end position="40"/>
    </location>
</feature>
<dbReference type="GO" id="GO:0016020">
    <property type="term" value="C:membrane"/>
    <property type="evidence" value="ECO:0007669"/>
    <property type="project" value="UniProtKB-SubCell"/>
</dbReference>
<dbReference type="Pfam" id="PF05101">
    <property type="entry name" value="VirB3"/>
    <property type="match status" value="1"/>
</dbReference>